<dbReference type="Pfam" id="PF11563">
    <property type="entry name" value="Protoglobin"/>
    <property type="match status" value="1"/>
</dbReference>
<dbReference type="SUPFAM" id="SSF46458">
    <property type="entry name" value="Globin-like"/>
    <property type="match status" value="1"/>
</dbReference>
<dbReference type="GO" id="GO:0016020">
    <property type="term" value="C:membrane"/>
    <property type="evidence" value="ECO:0007669"/>
    <property type="project" value="InterPro"/>
</dbReference>
<dbReference type="InterPro" id="IPR003660">
    <property type="entry name" value="HAMP_dom"/>
</dbReference>
<dbReference type="CDD" id="cd01068">
    <property type="entry name" value="globin_sensor"/>
    <property type="match status" value="1"/>
</dbReference>
<organism evidence="6 7">
    <name type="scientific">Novosphingobium olei</name>
    <dbReference type="NCBI Taxonomy" id="2728851"/>
    <lineage>
        <taxon>Bacteria</taxon>
        <taxon>Pseudomonadati</taxon>
        <taxon>Pseudomonadota</taxon>
        <taxon>Alphaproteobacteria</taxon>
        <taxon>Sphingomonadales</taxon>
        <taxon>Sphingomonadaceae</taxon>
        <taxon>Novosphingobium</taxon>
    </lineage>
</organism>
<comment type="caution">
    <text evidence="6">The sequence shown here is derived from an EMBL/GenBank/DDBJ whole genome shotgun (WGS) entry which is preliminary data.</text>
</comment>
<dbReference type="CDD" id="cd11386">
    <property type="entry name" value="MCP_signal"/>
    <property type="match status" value="1"/>
</dbReference>
<dbReference type="PANTHER" id="PTHR43531:SF11">
    <property type="entry name" value="METHYL-ACCEPTING CHEMOTAXIS PROTEIN 3"/>
    <property type="match status" value="1"/>
</dbReference>
<dbReference type="Gene3D" id="1.10.490.10">
    <property type="entry name" value="Globins"/>
    <property type="match status" value="1"/>
</dbReference>
<gene>
    <name evidence="6" type="ORF">HHL27_02405</name>
</gene>
<name>A0A7Y0BLG2_9SPHN</name>
<dbReference type="InterPro" id="IPR009050">
    <property type="entry name" value="Globin-like_sf"/>
</dbReference>
<dbReference type="AlphaFoldDB" id="A0A7Y0BLG2"/>
<dbReference type="GO" id="GO:0019825">
    <property type="term" value="F:oxygen binding"/>
    <property type="evidence" value="ECO:0007669"/>
    <property type="project" value="InterPro"/>
</dbReference>
<accession>A0A7Y0BLG2</accession>
<dbReference type="InterPro" id="IPR039379">
    <property type="entry name" value="Protoglobin_sensor_dom"/>
</dbReference>
<keyword evidence="1" id="KW-0145">Chemotaxis</keyword>
<dbReference type="GO" id="GO:0007165">
    <property type="term" value="P:signal transduction"/>
    <property type="evidence" value="ECO:0007669"/>
    <property type="project" value="UniProtKB-KW"/>
</dbReference>
<dbReference type="SMART" id="SM00283">
    <property type="entry name" value="MA"/>
    <property type="match status" value="1"/>
</dbReference>
<evidence type="ECO:0000259" key="5">
    <source>
        <dbReference type="PROSITE" id="PS50885"/>
    </source>
</evidence>
<evidence type="ECO:0000259" key="4">
    <source>
        <dbReference type="PROSITE" id="PS50111"/>
    </source>
</evidence>
<dbReference type="RefSeq" id="WP_169491759.1">
    <property type="nucleotide sequence ID" value="NZ_JABBGM010000001.1"/>
</dbReference>
<dbReference type="Pfam" id="PF00015">
    <property type="entry name" value="MCPsignal"/>
    <property type="match status" value="1"/>
</dbReference>
<dbReference type="Gene3D" id="1.10.287.950">
    <property type="entry name" value="Methyl-accepting chemotaxis protein"/>
    <property type="match status" value="1"/>
</dbReference>
<dbReference type="GO" id="GO:0006935">
    <property type="term" value="P:chemotaxis"/>
    <property type="evidence" value="ECO:0007669"/>
    <property type="project" value="UniProtKB-KW"/>
</dbReference>
<dbReference type="InterPro" id="IPR004089">
    <property type="entry name" value="MCPsignal_dom"/>
</dbReference>
<dbReference type="PROSITE" id="PS50885">
    <property type="entry name" value="HAMP"/>
    <property type="match status" value="1"/>
</dbReference>
<evidence type="ECO:0000256" key="1">
    <source>
        <dbReference type="ARBA" id="ARBA00022500"/>
    </source>
</evidence>
<evidence type="ECO:0000313" key="7">
    <source>
        <dbReference type="Proteomes" id="UP000583556"/>
    </source>
</evidence>
<dbReference type="PANTHER" id="PTHR43531">
    <property type="entry name" value="PROTEIN ICFG"/>
    <property type="match status" value="1"/>
</dbReference>
<feature type="domain" description="HAMP" evidence="5">
    <location>
        <begin position="170"/>
        <end position="215"/>
    </location>
</feature>
<evidence type="ECO:0000256" key="3">
    <source>
        <dbReference type="PROSITE-ProRule" id="PRU00284"/>
    </source>
</evidence>
<protein>
    <submittedName>
        <fullName evidence="6">Globin-coupled sensor protein</fullName>
    </submittedName>
</protein>
<dbReference type="InterPro" id="IPR012292">
    <property type="entry name" value="Globin/Proto"/>
</dbReference>
<dbReference type="GO" id="GO:0004888">
    <property type="term" value="F:transmembrane signaling receptor activity"/>
    <property type="evidence" value="ECO:0007669"/>
    <property type="project" value="InterPro"/>
</dbReference>
<comment type="similarity">
    <text evidence="2">Belongs to the methyl-accepting chemotaxis (MCP) protein family.</text>
</comment>
<sequence>MANNQELQQRIEFYELERNRGSFARLGAVIARSVDQGLAKFYEKLSSTPALSGFFSSQQKIDYARNAQRDHWVKLFEHGIDQAYFERANHIGMTHARIGLAPQWYIGGYALILEHLIESMALRGIRRFLPGQRRLARDTAALVKAAMIDMDLALSTYFAKAEQNTREIVLGQMGSALRSLAVGNLTTRMSGLPADYRQAEEDFNAAVAQLAQTLGIVAASSGSIANGTEEIRAASENLASRTERQADSVQQCAAAIGSLSRALAESSEAMAALRKSAGETERQATEGRTAVGQAVSAMDDAQRSAQEVVQIAEIIDGIAFQTNLLALNAGVEAARVGEVGRGFAVVANEVRALAQRSGEAAESIKKLLSTSREQVDRGAELVKSAGGMLHGIIGRVTDISGAVSDAASLTQEQAENAAQVDRAIAEMDLMTQQNAAMVEQTAAATRSMAETSRNLAGAVARFQFDVPGELRLERYAA</sequence>
<proteinExistence type="inferred from homology"/>
<dbReference type="EMBL" id="JABBGM010000001">
    <property type="protein sequence ID" value="NML92520.1"/>
    <property type="molecule type" value="Genomic_DNA"/>
</dbReference>
<dbReference type="InterPro" id="IPR044398">
    <property type="entry name" value="Globin-sensor_dom"/>
</dbReference>
<evidence type="ECO:0000256" key="2">
    <source>
        <dbReference type="ARBA" id="ARBA00029447"/>
    </source>
</evidence>
<dbReference type="GO" id="GO:0020037">
    <property type="term" value="F:heme binding"/>
    <property type="evidence" value="ECO:0007669"/>
    <property type="project" value="InterPro"/>
</dbReference>
<dbReference type="InterPro" id="IPR004090">
    <property type="entry name" value="Chemotax_Me-accpt_rcpt"/>
</dbReference>
<dbReference type="InterPro" id="IPR051310">
    <property type="entry name" value="MCP_chemotaxis"/>
</dbReference>
<keyword evidence="7" id="KW-1185">Reference proteome</keyword>
<keyword evidence="3" id="KW-0807">Transducer</keyword>
<dbReference type="PRINTS" id="PR00260">
    <property type="entry name" value="CHEMTRNSDUCR"/>
</dbReference>
<feature type="domain" description="Methyl-accepting transducer" evidence="4">
    <location>
        <begin position="220"/>
        <end position="449"/>
    </location>
</feature>
<dbReference type="Proteomes" id="UP000583556">
    <property type="component" value="Unassembled WGS sequence"/>
</dbReference>
<evidence type="ECO:0000313" key="6">
    <source>
        <dbReference type="EMBL" id="NML92520.1"/>
    </source>
</evidence>
<dbReference type="PROSITE" id="PS50111">
    <property type="entry name" value="CHEMOTAXIS_TRANSDUC_2"/>
    <property type="match status" value="1"/>
</dbReference>
<reference evidence="6 7" key="1">
    <citation type="submission" date="2020-04" db="EMBL/GenBank/DDBJ databases">
        <title>Novosphingobium sp. TW-4 isolated from soil.</title>
        <authorList>
            <person name="Dahal R.H."/>
            <person name="Chaudhary D.K."/>
        </authorList>
    </citation>
    <scope>NUCLEOTIDE SEQUENCE [LARGE SCALE GENOMIC DNA]</scope>
    <source>
        <strain evidence="6 7">TW-4</strain>
    </source>
</reference>
<dbReference type="SUPFAM" id="SSF58104">
    <property type="entry name" value="Methyl-accepting chemotaxis protein (MCP) signaling domain"/>
    <property type="match status" value="1"/>
</dbReference>